<dbReference type="InterPro" id="IPR058240">
    <property type="entry name" value="rSAM_sf"/>
</dbReference>
<dbReference type="SUPFAM" id="SSF102114">
    <property type="entry name" value="Radical SAM enzymes"/>
    <property type="match status" value="1"/>
</dbReference>
<keyword evidence="4" id="KW-0411">Iron-sulfur</keyword>
<dbReference type="NCBIfam" id="TIGR04269">
    <property type="entry name" value="SAM_SPASM_FxsB"/>
    <property type="match status" value="1"/>
</dbReference>
<feature type="domain" description="Radical SAM core" evidence="5">
    <location>
        <begin position="13"/>
        <end position="249"/>
    </location>
</feature>
<evidence type="ECO:0000256" key="2">
    <source>
        <dbReference type="ARBA" id="ARBA00022723"/>
    </source>
</evidence>
<sequence length="403" mass="43629">MRQTDRSAPSRRRVPFRQFVLKVHSRCNLACTYCYVYEGPDQSWRERPARVAEETVRRTAERIAQHVTTHGLRSIRVDLHGGEPLLLGPSALIDHARAVRDALPSECAVAVSVQTNGTLLTSDALRRFGAAGISVGLSLDGGSARLNHRRVDHAGRSSWPAVRRAAGLLAAAPAAYGGILCTVDVETDPAEVYRSLIALEPTSLDFLLPYGNWSEPPPGIGPFAGPVGRAARPVPYGAWLARVFDLWWDTPRGRRAVPVRLFGEIVALLLGAASQSEAVGLSPLAVVVIDTDGSLQRLDSLKTAYAGAPDLGMDVFRHDFEDALDHPHTVAAQARGLDSLCGSCRRCPVVGVCGGGRYTDRYLHGSGFDHPSVYCADLEHLIRHIGERLQKEVRGAPAEPVRP</sequence>
<dbReference type="PROSITE" id="PS51918">
    <property type="entry name" value="RADICAL_SAM"/>
    <property type="match status" value="1"/>
</dbReference>
<evidence type="ECO:0000256" key="1">
    <source>
        <dbReference type="ARBA" id="ARBA00022691"/>
    </source>
</evidence>
<name>A0A401VV82_STREY</name>
<dbReference type="SFLD" id="SFLDS00029">
    <property type="entry name" value="Radical_SAM"/>
    <property type="match status" value="1"/>
</dbReference>
<evidence type="ECO:0000313" key="7">
    <source>
        <dbReference type="Proteomes" id="UP000286746"/>
    </source>
</evidence>
<dbReference type="InterPro" id="IPR023867">
    <property type="entry name" value="Sulphatase_maturase_rSAM"/>
</dbReference>
<keyword evidence="3" id="KW-0408">Iron</keyword>
<dbReference type="CDD" id="cd01335">
    <property type="entry name" value="Radical_SAM"/>
    <property type="match status" value="1"/>
</dbReference>
<organism evidence="6 7">
    <name type="scientific">Streptomyces paromomycinus</name>
    <name type="common">Streptomyces rimosus subsp. paromomycinus</name>
    <dbReference type="NCBI Taxonomy" id="92743"/>
    <lineage>
        <taxon>Bacteria</taxon>
        <taxon>Bacillati</taxon>
        <taxon>Actinomycetota</taxon>
        <taxon>Actinomycetes</taxon>
        <taxon>Kitasatosporales</taxon>
        <taxon>Streptomycetaceae</taxon>
        <taxon>Streptomyces</taxon>
    </lineage>
</organism>
<dbReference type="AlphaFoldDB" id="A0A401VV82"/>
<dbReference type="PANTHER" id="PTHR43273:SF8">
    <property type="entry name" value="RADICAL SAM DOMAIN PROTEIN"/>
    <property type="match status" value="1"/>
</dbReference>
<dbReference type="InterPro" id="IPR026335">
    <property type="entry name" value="rSAM_SPASM_FxsB"/>
</dbReference>
<dbReference type="Pfam" id="PF04055">
    <property type="entry name" value="Radical_SAM"/>
    <property type="match status" value="1"/>
</dbReference>
<proteinExistence type="predicted"/>
<dbReference type="PANTHER" id="PTHR43273">
    <property type="entry name" value="ANAEROBIC SULFATASE-MATURATING ENZYME HOMOLOG ASLB-RELATED"/>
    <property type="match status" value="1"/>
</dbReference>
<protein>
    <submittedName>
        <fullName evidence="6">Radical SAM protein</fullName>
    </submittedName>
</protein>
<dbReference type="EMBL" id="BHZD01000001">
    <property type="protein sequence ID" value="GCD40982.1"/>
    <property type="molecule type" value="Genomic_DNA"/>
</dbReference>
<evidence type="ECO:0000256" key="4">
    <source>
        <dbReference type="ARBA" id="ARBA00023014"/>
    </source>
</evidence>
<dbReference type="GO" id="GO:0051536">
    <property type="term" value="F:iron-sulfur cluster binding"/>
    <property type="evidence" value="ECO:0007669"/>
    <property type="project" value="UniProtKB-KW"/>
</dbReference>
<dbReference type="Proteomes" id="UP000286746">
    <property type="component" value="Unassembled WGS sequence"/>
</dbReference>
<keyword evidence="7" id="KW-1185">Reference proteome</keyword>
<keyword evidence="2" id="KW-0479">Metal-binding</keyword>
<evidence type="ECO:0000259" key="5">
    <source>
        <dbReference type="PROSITE" id="PS51918"/>
    </source>
</evidence>
<reference evidence="6 7" key="1">
    <citation type="submission" date="2018-11" db="EMBL/GenBank/DDBJ databases">
        <title>Whole genome sequence of Streptomyces paromomycinus NBRC 15454(T).</title>
        <authorList>
            <person name="Komaki H."/>
            <person name="Tamura T."/>
        </authorList>
    </citation>
    <scope>NUCLEOTIDE SEQUENCE [LARGE SCALE GENOMIC DNA]</scope>
    <source>
        <strain evidence="6 7">NBRC 15454</strain>
    </source>
</reference>
<evidence type="ECO:0000256" key="3">
    <source>
        <dbReference type="ARBA" id="ARBA00023004"/>
    </source>
</evidence>
<dbReference type="GO" id="GO:0046872">
    <property type="term" value="F:metal ion binding"/>
    <property type="evidence" value="ECO:0007669"/>
    <property type="project" value="UniProtKB-KW"/>
</dbReference>
<dbReference type="SFLD" id="SFLDG01072">
    <property type="entry name" value="dehydrogenase_like"/>
    <property type="match status" value="1"/>
</dbReference>
<comment type="caution">
    <text evidence="6">The sequence shown here is derived from an EMBL/GenBank/DDBJ whole genome shotgun (WGS) entry which is preliminary data.</text>
</comment>
<dbReference type="InterPro" id="IPR007197">
    <property type="entry name" value="rSAM"/>
</dbReference>
<dbReference type="InterPro" id="IPR013785">
    <property type="entry name" value="Aldolase_TIM"/>
</dbReference>
<dbReference type="RefSeq" id="WP_125051625.1">
    <property type="nucleotide sequence ID" value="NZ_BHZD01000001.1"/>
</dbReference>
<gene>
    <name evidence="6" type="ORF">GKJPGBOP_00635</name>
</gene>
<accession>A0A401VV82</accession>
<dbReference type="Gene3D" id="3.20.20.70">
    <property type="entry name" value="Aldolase class I"/>
    <property type="match status" value="1"/>
</dbReference>
<dbReference type="SFLD" id="SFLDG01386">
    <property type="entry name" value="main_SPASM_domain-containing"/>
    <property type="match status" value="1"/>
</dbReference>
<dbReference type="GO" id="GO:0016491">
    <property type="term" value="F:oxidoreductase activity"/>
    <property type="evidence" value="ECO:0007669"/>
    <property type="project" value="InterPro"/>
</dbReference>
<dbReference type="SFLD" id="SFLDG01067">
    <property type="entry name" value="SPASM/twitch_domain_containing"/>
    <property type="match status" value="1"/>
</dbReference>
<evidence type="ECO:0000313" key="6">
    <source>
        <dbReference type="EMBL" id="GCD40982.1"/>
    </source>
</evidence>
<keyword evidence="1" id="KW-0949">S-adenosyl-L-methionine</keyword>